<name>A0AAX1MZU7_9BACT</name>
<protein>
    <submittedName>
        <fullName evidence="2">Uncharacterized protein</fullName>
    </submittedName>
</protein>
<proteinExistence type="predicted"/>
<gene>
    <name evidence="2" type="ORF">KMW28_13975</name>
</gene>
<evidence type="ECO:0000313" key="3">
    <source>
        <dbReference type="Proteomes" id="UP000678679"/>
    </source>
</evidence>
<dbReference type="EMBL" id="CP076132">
    <property type="protein sequence ID" value="QWG00759.1"/>
    <property type="molecule type" value="Genomic_DNA"/>
</dbReference>
<reference evidence="2 3" key="1">
    <citation type="submission" date="2021-05" db="EMBL/GenBank/DDBJ databases">
        <title>Comparative genomic studies on the polysaccharide-degrading batcterial strains of the Flammeovirga genus.</title>
        <authorList>
            <person name="Zewei F."/>
            <person name="Zheng Z."/>
            <person name="Yu L."/>
            <person name="Ruyue G."/>
            <person name="Yanhong M."/>
            <person name="Yuanyuan C."/>
            <person name="Jingyan G."/>
            <person name="Wenjun H."/>
        </authorList>
    </citation>
    <scope>NUCLEOTIDE SEQUENCE [LARGE SCALE GENOMIC DNA]</scope>
    <source>
        <strain evidence="2 3">NBRC:100898</strain>
    </source>
</reference>
<evidence type="ECO:0000313" key="2">
    <source>
        <dbReference type="EMBL" id="QWG00759.1"/>
    </source>
</evidence>
<keyword evidence="1" id="KW-0812">Transmembrane</keyword>
<feature type="transmembrane region" description="Helical" evidence="1">
    <location>
        <begin position="12"/>
        <end position="29"/>
    </location>
</feature>
<accession>A0AAX1MZU7</accession>
<dbReference type="KEGG" id="fya:KMW28_13975"/>
<dbReference type="RefSeq" id="WP_215585748.1">
    <property type="nucleotide sequence ID" value="NZ_CP076132.1"/>
</dbReference>
<evidence type="ECO:0000256" key="1">
    <source>
        <dbReference type="SAM" id="Phobius"/>
    </source>
</evidence>
<dbReference type="Proteomes" id="UP000678679">
    <property type="component" value="Chromosome 1"/>
</dbReference>
<keyword evidence="1" id="KW-0472">Membrane</keyword>
<keyword evidence="1" id="KW-1133">Transmembrane helix</keyword>
<feature type="transmembrane region" description="Helical" evidence="1">
    <location>
        <begin position="84"/>
        <end position="104"/>
    </location>
</feature>
<organism evidence="2 3">
    <name type="scientific">Flammeovirga yaeyamensis</name>
    <dbReference type="NCBI Taxonomy" id="367791"/>
    <lineage>
        <taxon>Bacteria</taxon>
        <taxon>Pseudomonadati</taxon>
        <taxon>Bacteroidota</taxon>
        <taxon>Cytophagia</taxon>
        <taxon>Cytophagales</taxon>
        <taxon>Flammeovirgaceae</taxon>
        <taxon>Flammeovirga</taxon>
    </lineage>
</organism>
<sequence length="113" mass="13623">MKNYTILKRELKYMFYSFLFLGLAFIPFHRGYFKLPQKKIVSQIESDIQQDEDVILNNVHYYDTSHKVSPNKKVANTPVIHSTFFYVIFSILFLVFVFPLRYLFYLMNYLISL</sequence>
<keyword evidence="3" id="KW-1185">Reference proteome</keyword>
<dbReference type="AlphaFoldDB" id="A0AAX1MZU7"/>